<keyword evidence="5" id="KW-0902">Two-component regulatory system</keyword>
<keyword evidence="10" id="KW-1185">Reference proteome</keyword>
<dbReference type="SUPFAM" id="SSF55874">
    <property type="entry name" value="ATPase domain of HSP90 chaperone/DNA topoisomerase II/histidine kinase"/>
    <property type="match status" value="1"/>
</dbReference>
<dbReference type="InterPro" id="IPR001789">
    <property type="entry name" value="Sig_transdc_resp-reg_receiver"/>
</dbReference>
<feature type="domain" description="Histidine kinase" evidence="7">
    <location>
        <begin position="197"/>
        <end position="416"/>
    </location>
</feature>
<evidence type="ECO:0000259" key="8">
    <source>
        <dbReference type="PROSITE" id="PS50110"/>
    </source>
</evidence>
<evidence type="ECO:0000256" key="6">
    <source>
        <dbReference type="PROSITE-ProRule" id="PRU00169"/>
    </source>
</evidence>
<dbReference type="EC" id="2.7.13.3" evidence="2"/>
<dbReference type="SUPFAM" id="SSF52172">
    <property type="entry name" value="CheY-like"/>
    <property type="match status" value="1"/>
</dbReference>
<dbReference type="FunFam" id="3.30.565.10:FF:000010">
    <property type="entry name" value="Sensor histidine kinase RcsC"/>
    <property type="match status" value="1"/>
</dbReference>
<keyword evidence="3 6" id="KW-0597">Phosphoprotein</keyword>
<dbReference type="Gene3D" id="3.30.565.10">
    <property type="entry name" value="Histidine kinase-like ATPase, C-terminal domain"/>
    <property type="match status" value="1"/>
</dbReference>
<name>U2ZCR6_VIBPR</name>
<evidence type="ECO:0000256" key="2">
    <source>
        <dbReference type="ARBA" id="ARBA00012438"/>
    </source>
</evidence>
<evidence type="ECO:0000256" key="4">
    <source>
        <dbReference type="ARBA" id="ARBA00022801"/>
    </source>
</evidence>
<evidence type="ECO:0000313" key="10">
    <source>
        <dbReference type="Proteomes" id="UP000016570"/>
    </source>
</evidence>
<evidence type="ECO:0000256" key="5">
    <source>
        <dbReference type="ARBA" id="ARBA00023012"/>
    </source>
</evidence>
<dbReference type="AlphaFoldDB" id="U2ZCR6"/>
<dbReference type="GO" id="GO:0000155">
    <property type="term" value="F:phosphorelay sensor kinase activity"/>
    <property type="evidence" value="ECO:0007669"/>
    <property type="project" value="InterPro"/>
</dbReference>
<dbReference type="PRINTS" id="PR00344">
    <property type="entry name" value="BCTRLSENSOR"/>
</dbReference>
<dbReference type="InterPro" id="IPR005467">
    <property type="entry name" value="His_kinase_dom"/>
</dbReference>
<evidence type="ECO:0000256" key="1">
    <source>
        <dbReference type="ARBA" id="ARBA00000085"/>
    </source>
</evidence>
<dbReference type="CDD" id="cd17546">
    <property type="entry name" value="REC_hyHK_CKI1_RcsC-like"/>
    <property type="match status" value="1"/>
</dbReference>
<dbReference type="CDD" id="cd16922">
    <property type="entry name" value="HATPase_EvgS-ArcB-TorS-like"/>
    <property type="match status" value="1"/>
</dbReference>
<dbReference type="Proteomes" id="UP000016570">
    <property type="component" value="Unassembled WGS sequence"/>
</dbReference>
<evidence type="ECO:0000256" key="3">
    <source>
        <dbReference type="ARBA" id="ARBA00022553"/>
    </source>
</evidence>
<evidence type="ECO:0000313" key="9">
    <source>
        <dbReference type="EMBL" id="GAD65511.1"/>
    </source>
</evidence>
<dbReference type="GO" id="GO:0016787">
    <property type="term" value="F:hydrolase activity"/>
    <property type="evidence" value="ECO:0007669"/>
    <property type="project" value="UniProtKB-KW"/>
</dbReference>
<dbReference type="Pfam" id="PF00512">
    <property type="entry name" value="HisKA"/>
    <property type="match status" value="1"/>
</dbReference>
<dbReference type="InterPro" id="IPR003594">
    <property type="entry name" value="HATPase_dom"/>
</dbReference>
<dbReference type="InterPro" id="IPR036890">
    <property type="entry name" value="HATPase_C_sf"/>
</dbReference>
<proteinExistence type="predicted"/>
<dbReference type="PANTHER" id="PTHR45339">
    <property type="entry name" value="HYBRID SIGNAL TRANSDUCTION HISTIDINE KINASE J"/>
    <property type="match status" value="1"/>
</dbReference>
<dbReference type="PANTHER" id="PTHR45339:SF1">
    <property type="entry name" value="HYBRID SIGNAL TRANSDUCTION HISTIDINE KINASE J"/>
    <property type="match status" value="1"/>
</dbReference>
<reference evidence="9 10" key="1">
    <citation type="submission" date="2013-09" db="EMBL/GenBank/DDBJ databases">
        <title>Whole genome shotgun sequence of Vibrio proteolyticus NBRC 13287.</title>
        <authorList>
            <person name="Isaki S."/>
            <person name="Hosoyama A."/>
            <person name="Numata M."/>
            <person name="Hashimoto M."/>
            <person name="Hosoyama Y."/>
            <person name="Tsuchikane K."/>
            <person name="Noguchi M."/>
            <person name="Hirakata S."/>
            <person name="Ichikawa N."/>
            <person name="Ohji S."/>
            <person name="Yamazoe A."/>
            <person name="Fujita N."/>
        </authorList>
    </citation>
    <scope>NUCLEOTIDE SEQUENCE [LARGE SCALE GENOMIC DNA]</scope>
    <source>
        <strain evidence="9 10">NBRC 13287</strain>
    </source>
</reference>
<dbReference type="InterPro" id="IPR004358">
    <property type="entry name" value="Sig_transdc_His_kin-like_C"/>
</dbReference>
<dbReference type="CDD" id="cd00082">
    <property type="entry name" value="HisKA"/>
    <property type="match status" value="1"/>
</dbReference>
<evidence type="ECO:0000259" key="7">
    <source>
        <dbReference type="PROSITE" id="PS50109"/>
    </source>
</evidence>
<dbReference type="InterPro" id="IPR036097">
    <property type="entry name" value="HisK_dim/P_sf"/>
</dbReference>
<comment type="caution">
    <text evidence="9">The sequence shown here is derived from an EMBL/GenBank/DDBJ whole genome shotgun (WGS) entry which is preliminary data.</text>
</comment>
<dbReference type="PROSITE" id="PS50109">
    <property type="entry name" value="HIS_KIN"/>
    <property type="match status" value="1"/>
</dbReference>
<dbReference type="STRING" id="1219065.VPR01S_01_02840"/>
<dbReference type="Pfam" id="PF00072">
    <property type="entry name" value="Response_reg"/>
    <property type="match status" value="1"/>
</dbReference>
<comment type="catalytic activity">
    <reaction evidence="1">
        <text>ATP + protein L-histidine = ADP + protein N-phospho-L-histidine.</text>
        <dbReference type="EC" id="2.7.13.3"/>
    </reaction>
</comment>
<dbReference type="SMART" id="SM00387">
    <property type="entry name" value="HATPase_c"/>
    <property type="match status" value="1"/>
</dbReference>
<dbReference type="InterPro" id="IPR003661">
    <property type="entry name" value="HisK_dim/P_dom"/>
</dbReference>
<dbReference type="eggNOG" id="COG5002">
    <property type="taxonomic scope" value="Bacteria"/>
</dbReference>
<feature type="modified residue" description="4-aspartylphosphate" evidence="6">
    <location>
        <position position="489"/>
    </location>
</feature>
<organism evidence="9 10">
    <name type="scientific">Vibrio proteolyticus NBRC 13287</name>
    <dbReference type="NCBI Taxonomy" id="1219065"/>
    <lineage>
        <taxon>Bacteria</taxon>
        <taxon>Pseudomonadati</taxon>
        <taxon>Pseudomonadota</taxon>
        <taxon>Gammaproteobacteria</taxon>
        <taxon>Vibrionales</taxon>
        <taxon>Vibrionaceae</taxon>
        <taxon>Vibrio</taxon>
    </lineage>
</organism>
<dbReference type="SUPFAM" id="SSF47384">
    <property type="entry name" value="Homodimeric domain of signal transducing histidine kinase"/>
    <property type="match status" value="1"/>
</dbReference>
<dbReference type="InterPro" id="IPR011006">
    <property type="entry name" value="CheY-like_superfamily"/>
</dbReference>
<dbReference type="Gene3D" id="1.10.287.130">
    <property type="match status" value="1"/>
</dbReference>
<accession>U2ZCR6</accession>
<dbReference type="SMART" id="SM00448">
    <property type="entry name" value="REC"/>
    <property type="match status" value="1"/>
</dbReference>
<feature type="domain" description="Response regulatory" evidence="8">
    <location>
        <begin position="440"/>
        <end position="555"/>
    </location>
</feature>
<dbReference type="PROSITE" id="PS50110">
    <property type="entry name" value="RESPONSE_REGULATORY"/>
    <property type="match status" value="1"/>
</dbReference>
<dbReference type="Pfam" id="PF02518">
    <property type="entry name" value="HATPase_c"/>
    <property type="match status" value="1"/>
</dbReference>
<dbReference type="Gene3D" id="3.40.50.2300">
    <property type="match status" value="1"/>
</dbReference>
<gene>
    <name evidence="9" type="ORF">VPR01S_01_02840</name>
</gene>
<dbReference type="EMBL" id="BATJ01000001">
    <property type="protein sequence ID" value="GAD65511.1"/>
    <property type="molecule type" value="Genomic_DNA"/>
</dbReference>
<protein>
    <recommendedName>
        <fullName evidence="2">histidine kinase</fullName>
        <ecNumber evidence="2">2.7.13.3</ecNumber>
    </recommendedName>
</protein>
<dbReference type="SMART" id="SM00388">
    <property type="entry name" value="HisKA"/>
    <property type="match status" value="1"/>
</dbReference>
<keyword evidence="4" id="KW-0378">Hydrolase</keyword>
<sequence length="567" mass="63139">MFGSKFMNRTLIIFCLTVLWILLFAQSPWISDSEIQTLFGYLAGALNSGLHRLTSLFMLEHFDAQQAYTVVTTDNDKTIHDVWVSISQWFSMLFAGLVDAFHKLANSISLGARQLSEYLAHLTSPSELTTHQADIPPHQHSILQTWWTLPFFCIGIGFLYLTSQRRVNTLSRINAQLKAALAKAEAASKTSLQFLANMSHELRTPMNGVLGVSQLVEQETSELSTRENMRVIQSTGDHLITIVNDILDFTKAENHKLTLESTPFTLDQVITPVNAAMTPVAMNKNLCLLIRNDVPDSITFTGDSTRLRQIIFNLVGNAVKFTKQGHVMLQAKLLNDDAHSLQITVTDTGIGIAEEKLDAIFHSYQQASSSTTREFGGTGLGLAIAKRLTELMDGEITVKSTEGLGSSFVITMPLPFETEARAGMAANFNETKRYHGRPLRILIAEDNRLNGLIAQGFCQRLGHRADLAENGRQAADMARDIGYDVILMDNNMPEMDGVQTTRYIREQLQLSMPIFAYTADVYEDTLSDFMQAGADHILAKPLQMHCFDEALSQFADRFDQDRKASGS</sequence>